<name>A0ACC1BZK5_9ROSI</name>
<gene>
    <name evidence="1" type="ORF">Patl1_19666</name>
</gene>
<evidence type="ECO:0000313" key="1">
    <source>
        <dbReference type="EMBL" id="KAJ0105169.1"/>
    </source>
</evidence>
<protein>
    <submittedName>
        <fullName evidence="1">Uncharacterized protein</fullName>
    </submittedName>
</protein>
<dbReference type="Proteomes" id="UP001164250">
    <property type="component" value="Chromosome 2"/>
</dbReference>
<proteinExistence type="predicted"/>
<comment type="caution">
    <text evidence="1">The sequence shown here is derived from an EMBL/GenBank/DDBJ whole genome shotgun (WGS) entry which is preliminary data.</text>
</comment>
<organism evidence="1 2">
    <name type="scientific">Pistacia atlantica</name>
    <dbReference type="NCBI Taxonomy" id="434234"/>
    <lineage>
        <taxon>Eukaryota</taxon>
        <taxon>Viridiplantae</taxon>
        <taxon>Streptophyta</taxon>
        <taxon>Embryophyta</taxon>
        <taxon>Tracheophyta</taxon>
        <taxon>Spermatophyta</taxon>
        <taxon>Magnoliopsida</taxon>
        <taxon>eudicotyledons</taxon>
        <taxon>Gunneridae</taxon>
        <taxon>Pentapetalae</taxon>
        <taxon>rosids</taxon>
        <taxon>malvids</taxon>
        <taxon>Sapindales</taxon>
        <taxon>Anacardiaceae</taxon>
        <taxon>Pistacia</taxon>
    </lineage>
</organism>
<dbReference type="EMBL" id="CM047898">
    <property type="protein sequence ID" value="KAJ0105169.1"/>
    <property type="molecule type" value="Genomic_DNA"/>
</dbReference>
<reference evidence="2" key="1">
    <citation type="journal article" date="2023" name="G3 (Bethesda)">
        <title>Genome assembly and association tests identify interacting loci associated with vigor, precocity, and sex in interspecific pistachio rootstocks.</title>
        <authorList>
            <person name="Palmer W."/>
            <person name="Jacygrad E."/>
            <person name="Sagayaradj S."/>
            <person name="Cavanaugh K."/>
            <person name="Han R."/>
            <person name="Bertier L."/>
            <person name="Beede B."/>
            <person name="Kafkas S."/>
            <person name="Golino D."/>
            <person name="Preece J."/>
            <person name="Michelmore R."/>
        </authorList>
    </citation>
    <scope>NUCLEOTIDE SEQUENCE [LARGE SCALE GENOMIC DNA]</scope>
</reference>
<sequence>MFIVLFLFLVILMADSNSFEDQECDYLFKAVMIGDSAVGKSNLLSRFAKDEFRLDSKPTIGVEFAYKNIKVGDKLIKAQIWDTAGQERFRAITGSYYRGALGALLVYDITRRVTFENIKKWLHELREYGNSCMAIVLVGNKSDLTHSREVNEEDGKALAELEDLYFMETSAMENINVEDAFLQLIRKIYETTIQKNLEAKLNEPIPPIIQPGRQIINIVDEVTATKQYSCCYK</sequence>
<keyword evidence="2" id="KW-1185">Reference proteome</keyword>
<accession>A0ACC1BZK5</accession>
<evidence type="ECO:0000313" key="2">
    <source>
        <dbReference type="Proteomes" id="UP001164250"/>
    </source>
</evidence>